<sequence length="152" mass="16804">MIHHLAQQPLDAGVEILADGLFDEGDVGGDLLFHGGEEGGDFGVVEIFSGILDIPNFFVYLLFHILSEITNDIVTLFCGKRFKRGCISDGLCQIHVLQSEKIRTNFLKLSILIIAEKAIRFELLQFLLQPFFISRGVLNCSAQGIKSGGDMF</sequence>
<reference evidence="1 2" key="1">
    <citation type="journal article" date="2017" name="BMC Genomics">
        <title>Whole-genome assembly of Babesia ovata and comparative genomics between closely related pathogens.</title>
        <authorList>
            <person name="Yamagishi J."/>
            <person name="Asada M."/>
            <person name="Hakimi H."/>
            <person name="Tanaka T.Q."/>
            <person name="Sugimoto C."/>
            <person name="Kawazu S."/>
        </authorList>
    </citation>
    <scope>NUCLEOTIDE SEQUENCE [LARGE SCALE GENOMIC DNA]</scope>
    <source>
        <strain evidence="1 2">Miyake</strain>
    </source>
</reference>
<accession>A0A2H6KJM6</accession>
<name>A0A2H6KJM6_9APIC</name>
<dbReference type="Proteomes" id="UP000236319">
    <property type="component" value="Unassembled WGS sequence"/>
</dbReference>
<dbReference type="EMBL" id="BDSA01000020">
    <property type="protein sequence ID" value="GBE63180.1"/>
    <property type="molecule type" value="Genomic_DNA"/>
</dbReference>
<comment type="caution">
    <text evidence="1">The sequence shown here is derived from an EMBL/GenBank/DDBJ whole genome shotgun (WGS) entry which is preliminary data.</text>
</comment>
<dbReference type="RefSeq" id="XP_028869423.1">
    <property type="nucleotide sequence ID" value="XM_029013590.1"/>
</dbReference>
<proteinExistence type="predicted"/>
<gene>
    <name evidence="1" type="ORF">BOVATA_046730</name>
</gene>
<dbReference type="VEuPathDB" id="PiroplasmaDB:BOVATA_046730"/>
<dbReference type="AlphaFoldDB" id="A0A2H6KJM6"/>
<keyword evidence="2" id="KW-1185">Reference proteome</keyword>
<organism evidence="1 2">
    <name type="scientific">Babesia ovata</name>
    <dbReference type="NCBI Taxonomy" id="189622"/>
    <lineage>
        <taxon>Eukaryota</taxon>
        <taxon>Sar</taxon>
        <taxon>Alveolata</taxon>
        <taxon>Apicomplexa</taxon>
        <taxon>Aconoidasida</taxon>
        <taxon>Piroplasmida</taxon>
        <taxon>Babesiidae</taxon>
        <taxon>Babesia</taxon>
    </lineage>
</organism>
<protein>
    <submittedName>
        <fullName evidence="1">Protein NPHP-2, putative</fullName>
    </submittedName>
</protein>
<evidence type="ECO:0000313" key="1">
    <source>
        <dbReference type="EMBL" id="GBE63180.1"/>
    </source>
</evidence>
<evidence type="ECO:0000313" key="2">
    <source>
        <dbReference type="Proteomes" id="UP000236319"/>
    </source>
</evidence>
<dbReference type="GeneID" id="39876950"/>